<evidence type="ECO:0000313" key="4">
    <source>
        <dbReference type="Proteomes" id="UP001437256"/>
    </source>
</evidence>
<evidence type="ECO:0000256" key="1">
    <source>
        <dbReference type="SAM" id="MobiDB-lite"/>
    </source>
</evidence>
<keyword evidence="2" id="KW-0472">Membrane</keyword>
<protein>
    <submittedName>
        <fullName evidence="3">Uncharacterized protein</fullName>
    </submittedName>
</protein>
<dbReference type="EMBL" id="JBBXMP010000095">
    <property type="protein sequence ID" value="KAL0062821.1"/>
    <property type="molecule type" value="Genomic_DNA"/>
</dbReference>
<feature type="region of interest" description="Disordered" evidence="1">
    <location>
        <begin position="195"/>
        <end position="228"/>
    </location>
</feature>
<dbReference type="Proteomes" id="UP001437256">
    <property type="component" value="Unassembled WGS sequence"/>
</dbReference>
<sequence length="228" mass="24552">MVAKKLGAGIRFVSQLRNTDDRDVISGRPFTHSGSIPPDSLLRSTIKTSTGTKSGPRSAESSTGTGEPTNLPKERPNPDLIAGIIIGSLTFILLVMVVCGILKKKRHVACQPVLFNETNLNRVLLSSAVEATEKPPQPRTMESPTTDTRLNDVPELEQRGEPTDAEENIPPIASGIDTTEGQRLGVPSIGILRHTDSGWRPTLQRHFQPSGTGSGRLLEMPPSYSEAA</sequence>
<keyword evidence="2" id="KW-0812">Transmembrane</keyword>
<gene>
    <name evidence="3" type="ORF">AAF712_010273</name>
</gene>
<keyword evidence="2" id="KW-1133">Transmembrane helix</keyword>
<proteinExistence type="predicted"/>
<comment type="caution">
    <text evidence="3">The sequence shown here is derived from an EMBL/GenBank/DDBJ whole genome shotgun (WGS) entry which is preliminary data.</text>
</comment>
<feature type="region of interest" description="Disordered" evidence="1">
    <location>
        <begin position="129"/>
        <end position="180"/>
    </location>
</feature>
<feature type="compositionally biased region" description="Basic and acidic residues" evidence="1">
    <location>
        <begin position="149"/>
        <end position="162"/>
    </location>
</feature>
<evidence type="ECO:0000313" key="3">
    <source>
        <dbReference type="EMBL" id="KAL0062821.1"/>
    </source>
</evidence>
<keyword evidence="4" id="KW-1185">Reference proteome</keyword>
<feature type="compositionally biased region" description="Polar residues" evidence="1">
    <location>
        <begin position="59"/>
        <end position="68"/>
    </location>
</feature>
<feature type="compositionally biased region" description="Low complexity" evidence="1">
    <location>
        <begin position="44"/>
        <end position="55"/>
    </location>
</feature>
<feature type="region of interest" description="Disordered" evidence="1">
    <location>
        <begin position="23"/>
        <end position="77"/>
    </location>
</feature>
<accession>A0ABR2ZP28</accession>
<organism evidence="3 4">
    <name type="scientific">Marasmius tenuissimus</name>
    <dbReference type="NCBI Taxonomy" id="585030"/>
    <lineage>
        <taxon>Eukaryota</taxon>
        <taxon>Fungi</taxon>
        <taxon>Dikarya</taxon>
        <taxon>Basidiomycota</taxon>
        <taxon>Agaricomycotina</taxon>
        <taxon>Agaricomycetes</taxon>
        <taxon>Agaricomycetidae</taxon>
        <taxon>Agaricales</taxon>
        <taxon>Marasmiineae</taxon>
        <taxon>Marasmiaceae</taxon>
        <taxon>Marasmius</taxon>
    </lineage>
</organism>
<evidence type="ECO:0000256" key="2">
    <source>
        <dbReference type="SAM" id="Phobius"/>
    </source>
</evidence>
<name>A0ABR2ZP28_9AGAR</name>
<feature type="transmembrane region" description="Helical" evidence="2">
    <location>
        <begin position="80"/>
        <end position="102"/>
    </location>
</feature>
<reference evidence="3 4" key="1">
    <citation type="submission" date="2024-05" db="EMBL/GenBank/DDBJ databases">
        <title>A draft genome resource for the thread blight pathogen Marasmius tenuissimus strain MS-2.</title>
        <authorList>
            <person name="Yulfo-Soto G.E."/>
            <person name="Baruah I.K."/>
            <person name="Amoako-Attah I."/>
            <person name="Bukari Y."/>
            <person name="Meinhardt L.W."/>
            <person name="Bailey B.A."/>
            <person name="Cohen S.P."/>
        </authorList>
    </citation>
    <scope>NUCLEOTIDE SEQUENCE [LARGE SCALE GENOMIC DNA]</scope>
    <source>
        <strain evidence="3 4">MS-2</strain>
    </source>
</reference>